<evidence type="ECO:0000313" key="7">
    <source>
        <dbReference type="EMBL" id="WIX79340.1"/>
    </source>
</evidence>
<name>A0A9Y2IFC5_9PSEU</name>
<feature type="domain" description="HTH luxR-type" evidence="5">
    <location>
        <begin position="150"/>
        <end position="215"/>
    </location>
</feature>
<dbReference type="Gene3D" id="3.40.50.2300">
    <property type="match status" value="1"/>
</dbReference>
<dbReference type="InterPro" id="IPR011006">
    <property type="entry name" value="CheY-like_superfamily"/>
</dbReference>
<evidence type="ECO:0000259" key="6">
    <source>
        <dbReference type="PROSITE" id="PS50110"/>
    </source>
</evidence>
<dbReference type="AlphaFoldDB" id="A0A9Y2IFC5"/>
<dbReference type="KEGG" id="acab:QRX50_00530"/>
<accession>A0A9Y2IFC5</accession>
<evidence type="ECO:0000256" key="3">
    <source>
        <dbReference type="ARBA" id="ARBA00023163"/>
    </source>
</evidence>
<dbReference type="SUPFAM" id="SSF46894">
    <property type="entry name" value="C-terminal effector domain of the bipartite response regulators"/>
    <property type="match status" value="1"/>
</dbReference>
<comment type="caution">
    <text evidence="4">Lacks conserved residue(s) required for the propagation of feature annotation.</text>
</comment>
<dbReference type="PROSITE" id="PS00622">
    <property type="entry name" value="HTH_LUXR_1"/>
    <property type="match status" value="1"/>
</dbReference>
<keyword evidence="8" id="KW-1185">Reference proteome</keyword>
<organism evidence="7 8">
    <name type="scientific">Amycolatopsis carbonis</name>
    <dbReference type="NCBI Taxonomy" id="715471"/>
    <lineage>
        <taxon>Bacteria</taxon>
        <taxon>Bacillati</taxon>
        <taxon>Actinomycetota</taxon>
        <taxon>Actinomycetes</taxon>
        <taxon>Pseudonocardiales</taxon>
        <taxon>Pseudonocardiaceae</taxon>
        <taxon>Amycolatopsis</taxon>
    </lineage>
</organism>
<dbReference type="GO" id="GO:0003677">
    <property type="term" value="F:DNA binding"/>
    <property type="evidence" value="ECO:0007669"/>
    <property type="project" value="UniProtKB-KW"/>
</dbReference>
<keyword evidence="2" id="KW-0238">DNA-binding</keyword>
<dbReference type="Proteomes" id="UP001236014">
    <property type="component" value="Chromosome"/>
</dbReference>
<protein>
    <submittedName>
        <fullName evidence="7">Response regulator transcription factor</fullName>
    </submittedName>
</protein>
<proteinExistence type="predicted"/>
<evidence type="ECO:0000256" key="4">
    <source>
        <dbReference type="PROSITE-ProRule" id="PRU00169"/>
    </source>
</evidence>
<dbReference type="PANTHER" id="PTHR44688:SF16">
    <property type="entry name" value="DNA-BINDING TRANSCRIPTIONAL ACTIVATOR DEVR_DOSR"/>
    <property type="match status" value="1"/>
</dbReference>
<reference evidence="7 8" key="1">
    <citation type="submission" date="2023-06" db="EMBL/GenBank/DDBJ databases">
        <authorList>
            <person name="Oyuntsetseg B."/>
            <person name="Kim S.B."/>
        </authorList>
    </citation>
    <scope>NUCLEOTIDE SEQUENCE [LARGE SCALE GENOMIC DNA]</scope>
    <source>
        <strain evidence="7 8">2-15</strain>
    </source>
</reference>
<evidence type="ECO:0000313" key="8">
    <source>
        <dbReference type="Proteomes" id="UP001236014"/>
    </source>
</evidence>
<dbReference type="Pfam" id="PF00196">
    <property type="entry name" value="GerE"/>
    <property type="match status" value="1"/>
</dbReference>
<dbReference type="PANTHER" id="PTHR44688">
    <property type="entry name" value="DNA-BINDING TRANSCRIPTIONAL ACTIVATOR DEVR_DOSR"/>
    <property type="match status" value="1"/>
</dbReference>
<dbReference type="PROSITE" id="PS50110">
    <property type="entry name" value="RESPONSE_REGULATORY"/>
    <property type="match status" value="1"/>
</dbReference>
<keyword evidence="1" id="KW-0805">Transcription regulation</keyword>
<gene>
    <name evidence="7" type="ORF">QRX50_00530</name>
</gene>
<dbReference type="InterPro" id="IPR000792">
    <property type="entry name" value="Tscrpt_reg_LuxR_C"/>
</dbReference>
<dbReference type="SUPFAM" id="SSF52172">
    <property type="entry name" value="CheY-like"/>
    <property type="match status" value="1"/>
</dbReference>
<dbReference type="InterPro" id="IPR001789">
    <property type="entry name" value="Sig_transdc_resp-reg_receiver"/>
</dbReference>
<dbReference type="PRINTS" id="PR00038">
    <property type="entry name" value="HTHLUXR"/>
</dbReference>
<dbReference type="GO" id="GO:0006355">
    <property type="term" value="P:regulation of DNA-templated transcription"/>
    <property type="evidence" value="ECO:0007669"/>
    <property type="project" value="InterPro"/>
</dbReference>
<dbReference type="SMART" id="SM00421">
    <property type="entry name" value="HTH_LUXR"/>
    <property type="match status" value="1"/>
</dbReference>
<evidence type="ECO:0000256" key="1">
    <source>
        <dbReference type="ARBA" id="ARBA00023015"/>
    </source>
</evidence>
<evidence type="ECO:0000256" key="2">
    <source>
        <dbReference type="ARBA" id="ARBA00023125"/>
    </source>
</evidence>
<dbReference type="EMBL" id="CP127294">
    <property type="protein sequence ID" value="WIX79340.1"/>
    <property type="molecule type" value="Genomic_DNA"/>
</dbReference>
<keyword evidence="3" id="KW-0804">Transcription</keyword>
<dbReference type="RefSeq" id="WP_285970029.1">
    <property type="nucleotide sequence ID" value="NZ_CP127294.1"/>
</dbReference>
<sequence>MDITRLFLIEDHRMVADVLTSSLAAVPWIRVVGTRATSDPTLRSALTTQQPDVVTVELESLTDIRERIRTWHEAAPTARFVALTASRDRDLAVCAAHAGIDTWIPKESSLEDLLKRVRGARAGHAWYPPELLAALFDRLRRDGATPRRPASTPLDVLSEREREVLVAMVDGDRSDQIAVRLQLSRNTVRTHTRNLFRKLKVHSGLEVVKIARAAGIEPQGEVPLWKGEIP</sequence>
<dbReference type="CDD" id="cd06170">
    <property type="entry name" value="LuxR_C_like"/>
    <property type="match status" value="1"/>
</dbReference>
<evidence type="ECO:0000259" key="5">
    <source>
        <dbReference type="PROSITE" id="PS50043"/>
    </source>
</evidence>
<feature type="domain" description="Response regulatory" evidence="6">
    <location>
        <begin position="5"/>
        <end position="121"/>
    </location>
</feature>
<dbReference type="InterPro" id="IPR016032">
    <property type="entry name" value="Sig_transdc_resp-reg_C-effctor"/>
</dbReference>
<dbReference type="PROSITE" id="PS50043">
    <property type="entry name" value="HTH_LUXR_2"/>
    <property type="match status" value="1"/>
</dbReference>
<dbReference type="GO" id="GO:0000160">
    <property type="term" value="P:phosphorelay signal transduction system"/>
    <property type="evidence" value="ECO:0007669"/>
    <property type="project" value="InterPro"/>
</dbReference>